<dbReference type="Pfam" id="PF01764">
    <property type="entry name" value="Lipase_3"/>
    <property type="match status" value="1"/>
</dbReference>
<keyword evidence="1" id="KW-0732">Signal</keyword>
<organism evidence="3 4">
    <name type="scientific">Sphingomonas rubra</name>
    <dbReference type="NCBI Taxonomy" id="634430"/>
    <lineage>
        <taxon>Bacteria</taxon>
        <taxon>Pseudomonadati</taxon>
        <taxon>Pseudomonadota</taxon>
        <taxon>Alphaproteobacteria</taxon>
        <taxon>Sphingomonadales</taxon>
        <taxon>Sphingomonadaceae</taxon>
        <taxon>Sphingomonas</taxon>
    </lineage>
</organism>
<dbReference type="InterPro" id="IPR029058">
    <property type="entry name" value="AB_hydrolase_fold"/>
</dbReference>
<dbReference type="RefSeq" id="WP_093332387.1">
    <property type="nucleotide sequence ID" value="NZ_FOXP01000003.1"/>
</dbReference>
<dbReference type="Gene3D" id="3.40.50.1820">
    <property type="entry name" value="alpha/beta hydrolase"/>
    <property type="match status" value="1"/>
</dbReference>
<name>A0A1I5RHI5_9SPHN</name>
<evidence type="ECO:0000313" key="3">
    <source>
        <dbReference type="EMBL" id="SFP57993.1"/>
    </source>
</evidence>
<dbReference type="Proteomes" id="UP000199586">
    <property type="component" value="Unassembled WGS sequence"/>
</dbReference>
<dbReference type="AlphaFoldDB" id="A0A1I5RHI5"/>
<evidence type="ECO:0000256" key="1">
    <source>
        <dbReference type="SAM" id="SignalP"/>
    </source>
</evidence>
<gene>
    <name evidence="3" type="ORF">SAMN04488241_103266</name>
</gene>
<accession>A0A1I5RHI5</accession>
<feature type="domain" description="Fungal lipase-type" evidence="2">
    <location>
        <begin position="188"/>
        <end position="266"/>
    </location>
</feature>
<dbReference type="GO" id="GO:0006629">
    <property type="term" value="P:lipid metabolic process"/>
    <property type="evidence" value="ECO:0007669"/>
    <property type="project" value="InterPro"/>
</dbReference>
<dbReference type="OrthoDB" id="9798107at2"/>
<protein>
    <submittedName>
        <fullName evidence="3">Lipase (Class 3)</fullName>
    </submittedName>
</protein>
<evidence type="ECO:0000259" key="2">
    <source>
        <dbReference type="Pfam" id="PF01764"/>
    </source>
</evidence>
<dbReference type="EMBL" id="FOXP01000003">
    <property type="protein sequence ID" value="SFP57993.1"/>
    <property type="molecule type" value="Genomic_DNA"/>
</dbReference>
<evidence type="ECO:0000313" key="4">
    <source>
        <dbReference type="Proteomes" id="UP000199586"/>
    </source>
</evidence>
<dbReference type="InterPro" id="IPR002921">
    <property type="entry name" value="Fungal_lipase-type"/>
</dbReference>
<reference evidence="3 4" key="1">
    <citation type="submission" date="2016-10" db="EMBL/GenBank/DDBJ databases">
        <authorList>
            <person name="de Groot N.N."/>
        </authorList>
    </citation>
    <scope>NUCLEOTIDE SEQUENCE [LARGE SCALE GENOMIC DNA]</scope>
    <source>
        <strain evidence="3 4">CGMCC 1.9113</strain>
    </source>
</reference>
<dbReference type="SUPFAM" id="SSF53474">
    <property type="entry name" value="alpha/beta-Hydrolases"/>
    <property type="match status" value="1"/>
</dbReference>
<dbReference type="STRING" id="634430.SAMN04488241_103266"/>
<feature type="signal peptide" evidence="1">
    <location>
        <begin position="1"/>
        <end position="19"/>
    </location>
</feature>
<proteinExistence type="predicted"/>
<sequence>MKKASLSALIFAGAGAALAATLGLSGGLSSGLSVDVNAPPIAVVSGAVYVSGVPPVAAASMPTASGCTSPTSSSGAINPAPGAAGCGLPSHTTLQDRLWFGTYWQLLRTPIMLGGGYTNARIDRTNDGDFFAGIVDKVDANGRVTDVILAFAGAQGIDAVQGESILAGIPLDEAARATRLYEQLLNDTRYANARIHVTGHSLGTGYTQYVLAYALATHGAIATDARADFLGFGAPNWLASAAAHFGVDPVQAATRMVDFTAANDPVLLNGVVRIGINNYLPGCCQSNANRSPHDALGSLRAVA</sequence>
<keyword evidence="4" id="KW-1185">Reference proteome</keyword>
<feature type="chain" id="PRO_5011470625" evidence="1">
    <location>
        <begin position="20"/>
        <end position="303"/>
    </location>
</feature>